<dbReference type="PRINTS" id="PR01239">
    <property type="entry name" value="EP450IICYP52"/>
</dbReference>
<name>A0A6A6W297_9PEZI</name>
<dbReference type="Proteomes" id="UP000799437">
    <property type="component" value="Unassembled WGS sequence"/>
</dbReference>
<dbReference type="PANTHER" id="PTHR24287">
    <property type="entry name" value="P450, PUTATIVE (EUROFUNG)-RELATED"/>
    <property type="match status" value="1"/>
</dbReference>
<evidence type="ECO:0000256" key="2">
    <source>
        <dbReference type="ARBA" id="ARBA00010617"/>
    </source>
</evidence>
<dbReference type="SUPFAM" id="SSF48264">
    <property type="entry name" value="Cytochrome P450"/>
    <property type="match status" value="1"/>
</dbReference>
<dbReference type="Pfam" id="PF00067">
    <property type="entry name" value="p450"/>
    <property type="match status" value="1"/>
</dbReference>
<dbReference type="OrthoDB" id="1470350at2759"/>
<dbReference type="InterPro" id="IPR001128">
    <property type="entry name" value="Cyt_P450"/>
</dbReference>
<dbReference type="GO" id="GO:0016712">
    <property type="term" value="F:oxidoreductase activity, acting on paired donors, with incorporation or reduction of molecular oxygen, reduced flavin or flavoprotein as one donor, and incorporation of one atom of oxygen"/>
    <property type="evidence" value="ECO:0007669"/>
    <property type="project" value="InterPro"/>
</dbReference>
<comment type="cofactor">
    <cofactor evidence="1">
        <name>heme</name>
        <dbReference type="ChEBI" id="CHEBI:30413"/>
    </cofactor>
</comment>
<accession>A0A6A6W297</accession>
<dbReference type="InterPro" id="IPR002974">
    <property type="entry name" value="Cyt_P450_E_CYP52_ascomycetes"/>
</dbReference>
<keyword evidence="7" id="KW-0349">Heme</keyword>
<organism evidence="8 9">
    <name type="scientific">Pseudovirgaria hyperparasitica</name>
    <dbReference type="NCBI Taxonomy" id="470096"/>
    <lineage>
        <taxon>Eukaryota</taxon>
        <taxon>Fungi</taxon>
        <taxon>Dikarya</taxon>
        <taxon>Ascomycota</taxon>
        <taxon>Pezizomycotina</taxon>
        <taxon>Dothideomycetes</taxon>
        <taxon>Dothideomycetes incertae sedis</taxon>
        <taxon>Acrospermales</taxon>
        <taxon>Acrospermaceae</taxon>
        <taxon>Pseudovirgaria</taxon>
    </lineage>
</organism>
<dbReference type="GeneID" id="54487205"/>
<dbReference type="PROSITE" id="PS00086">
    <property type="entry name" value="CYTOCHROME_P450"/>
    <property type="match status" value="1"/>
</dbReference>
<dbReference type="GO" id="GO:0020037">
    <property type="term" value="F:heme binding"/>
    <property type="evidence" value="ECO:0007669"/>
    <property type="project" value="InterPro"/>
</dbReference>
<keyword evidence="4 7" id="KW-0560">Oxidoreductase</keyword>
<keyword evidence="9" id="KW-1185">Reference proteome</keyword>
<sequence length="441" mass="49808">MYKHRDPIFGLDLILKTGLSIKNNSFNEENFARFDLYGPTFQGIAWATQCINSIEPKNLASVLGGSDWGVQEMRLPTWAPFCGAGFLTTDGEEAKWKRSLLKPFFHSSNISDLSLMHAGLYQMMRMFPKDDTAFDLQPLVFDLYLDLSTSFLFGEPIGALSGKCPQHAKGFVDAFQAGIAGCGLRMAVGPLRHLIPNRSWFEACKKSHQFADYYVDRALEHRARYLAKQKEADPGDGTLTKPRTLLIKMAEVTGDRKLLRDQIVQAMMGSQDTTSVLICNVVHLLSRHKDIQRQLQTEIISLGTKDPSFENLGRMRYLQAILNETLRLHPVFPHIARVAMKDTILPSGGGSDGKSPIFCPAGSLFRTSIYTLHRQTRTYGPDAHEFKPERWLDKSFMPGTYEYVPFGVGRRSCLGKHKAMMESSYMIVRLFQQCHHGMRVN</sequence>
<evidence type="ECO:0000256" key="3">
    <source>
        <dbReference type="ARBA" id="ARBA00022723"/>
    </source>
</evidence>
<evidence type="ECO:0000313" key="9">
    <source>
        <dbReference type="Proteomes" id="UP000799437"/>
    </source>
</evidence>
<dbReference type="EMBL" id="ML996576">
    <property type="protein sequence ID" value="KAF2756239.1"/>
    <property type="molecule type" value="Genomic_DNA"/>
</dbReference>
<dbReference type="RefSeq" id="XP_033598690.1">
    <property type="nucleotide sequence ID" value="XM_033746151.1"/>
</dbReference>
<dbReference type="InterPro" id="IPR047146">
    <property type="entry name" value="Cyt_P450_E_CYP52_fungi"/>
</dbReference>
<dbReference type="PANTHER" id="PTHR24287:SF17">
    <property type="entry name" value="P450, PUTATIVE (EUROFUNG)-RELATED"/>
    <property type="match status" value="1"/>
</dbReference>
<dbReference type="InterPro" id="IPR017972">
    <property type="entry name" value="Cyt_P450_CS"/>
</dbReference>
<evidence type="ECO:0000256" key="5">
    <source>
        <dbReference type="ARBA" id="ARBA00023004"/>
    </source>
</evidence>
<keyword evidence="6 7" id="KW-0503">Monooxygenase</keyword>
<keyword evidence="3 7" id="KW-0479">Metal-binding</keyword>
<comment type="similarity">
    <text evidence="2 7">Belongs to the cytochrome P450 family.</text>
</comment>
<dbReference type="PRINTS" id="PR00385">
    <property type="entry name" value="P450"/>
</dbReference>
<evidence type="ECO:0000256" key="4">
    <source>
        <dbReference type="ARBA" id="ARBA00023002"/>
    </source>
</evidence>
<dbReference type="Gene3D" id="1.10.630.10">
    <property type="entry name" value="Cytochrome P450"/>
    <property type="match status" value="1"/>
</dbReference>
<dbReference type="AlphaFoldDB" id="A0A6A6W297"/>
<reference evidence="8" key="1">
    <citation type="journal article" date="2020" name="Stud. Mycol.">
        <title>101 Dothideomycetes genomes: a test case for predicting lifestyles and emergence of pathogens.</title>
        <authorList>
            <person name="Haridas S."/>
            <person name="Albert R."/>
            <person name="Binder M."/>
            <person name="Bloem J."/>
            <person name="Labutti K."/>
            <person name="Salamov A."/>
            <person name="Andreopoulos B."/>
            <person name="Baker S."/>
            <person name="Barry K."/>
            <person name="Bills G."/>
            <person name="Bluhm B."/>
            <person name="Cannon C."/>
            <person name="Castanera R."/>
            <person name="Culley D."/>
            <person name="Daum C."/>
            <person name="Ezra D."/>
            <person name="Gonzalez J."/>
            <person name="Henrissat B."/>
            <person name="Kuo A."/>
            <person name="Liang C."/>
            <person name="Lipzen A."/>
            <person name="Lutzoni F."/>
            <person name="Magnuson J."/>
            <person name="Mondo S."/>
            <person name="Nolan M."/>
            <person name="Ohm R."/>
            <person name="Pangilinan J."/>
            <person name="Park H.-J."/>
            <person name="Ramirez L."/>
            <person name="Alfaro M."/>
            <person name="Sun H."/>
            <person name="Tritt A."/>
            <person name="Yoshinaga Y."/>
            <person name="Zwiers L.-H."/>
            <person name="Turgeon B."/>
            <person name="Goodwin S."/>
            <person name="Spatafora J."/>
            <person name="Crous P."/>
            <person name="Grigoriev I."/>
        </authorList>
    </citation>
    <scope>NUCLEOTIDE SEQUENCE</scope>
    <source>
        <strain evidence="8">CBS 121739</strain>
    </source>
</reference>
<evidence type="ECO:0000256" key="7">
    <source>
        <dbReference type="RuleBase" id="RU000461"/>
    </source>
</evidence>
<protein>
    <submittedName>
        <fullName evidence="8">Cytochrome P450</fullName>
    </submittedName>
</protein>
<gene>
    <name evidence="8" type="ORF">EJ05DRAFT_493928</name>
</gene>
<dbReference type="InterPro" id="IPR036396">
    <property type="entry name" value="Cyt_P450_sf"/>
</dbReference>
<evidence type="ECO:0000256" key="1">
    <source>
        <dbReference type="ARBA" id="ARBA00001971"/>
    </source>
</evidence>
<evidence type="ECO:0000256" key="6">
    <source>
        <dbReference type="ARBA" id="ARBA00023033"/>
    </source>
</evidence>
<evidence type="ECO:0000313" key="8">
    <source>
        <dbReference type="EMBL" id="KAF2756239.1"/>
    </source>
</evidence>
<proteinExistence type="inferred from homology"/>
<keyword evidence="5 7" id="KW-0408">Iron</keyword>
<dbReference type="GO" id="GO:0005506">
    <property type="term" value="F:iron ion binding"/>
    <property type="evidence" value="ECO:0007669"/>
    <property type="project" value="InterPro"/>
</dbReference>